<sequence length="135" mass="14779">MANDPIHIVGLREFNKALKGLDSNLPKGVRLALNEAANLIIDKAVPKVPSRTGRARRSLAARSTRTTARVAGGGTKAPYYPWLDFGGTNGRGVKRPFYKDGRYLYATYYEHQDEFVGVMAQALNKVAEDAGLVID</sequence>
<accession>A0ABQ4CKV1</accession>
<gene>
    <name evidence="1" type="ORF">Asi02nite_14290</name>
</gene>
<comment type="caution">
    <text evidence="1">The sequence shown here is derived from an EMBL/GenBank/DDBJ whole genome shotgun (WGS) entry which is preliminary data.</text>
</comment>
<evidence type="ECO:0000313" key="1">
    <source>
        <dbReference type="EMBL" id="GIF71911.1"/>
    </source>
</evidence>
<evidence type="ECO:0000313" key="2">
    <source>
        <dbReference type="Proteomes" id="UP000604117"/>
    </source>
</evidence>
<reference evidence="1 2" key="1">
    <citation type="submission" date="2021-01" db="EMBL/GenBank/DDBJ databases">
        <title>Whole genome shotgun sequence of Asanoa siamensis NBRC 107932.</title>
        <authorList>
            <person name="Komaki H."/>
            <person name="Tamura T."/>
        </authorList>
    </citation>
    <scope>NUCLEOTIDE SEQUENCE [LARGE SCALE GENOMIC DNA]</scope>
    <source>
        <strain evidence="1 2">NBRC 107932</strain>
    </source>
</reference>
<keyword evidence="2" id="KW-1185">Reference proteome</keyword>
<organism evidence="1 2">
    <name type="scientific">Asanoa siamensis</name>
    <dbReference type="NCBI Taxonomy" id="926357"/>
    <lineage>
        <taxon>Bacteria</taxon>
        <taxon>Bacillati</taxon>
        <taxon>Actinomycetota</taxon>
        <taxon>Actinomycetes</taxon>
        <taxon>Micromonosporales</taxon>
        <taxon>Micromonosporaceae</taxon>
        <taxon>Asanoa</taxon>
    </lineage>
</organism>
<evidence type="ECO:0008006" key="3">
    <source>
        <dbReference type="Google" id="ProtNLM"/>
    </source>
</evidence>
<dbReference type="InterPro" id="IPR010064">
    <property type="entry name" value="HK97-gp10_tail"/>
</dbReference>
<dbReference type="EMBL" id="BONE01000008">
    <property type="protein sequence ID" value="GIF71911.1"/>
    <property type="molecule type" value="Genomic_DNA"/>
</dbReference>
<dbReference type="Pfam" id="PF04883">
    <property type="entry name" value="HK97-gp10_like"/>
    <property type="match status" value="1"/>
</dbReference>
<proteinExistence type="predicted"/>
<protein>
    <recommendedName>
        <fullName evidence="3">HK97 gp10 family phage protein</fullName>
    </recommendedName>
</protein>
<dbReference type="RefSeq" id="WP_203711376.1">
    <property type="nucleotide sequence ID" value="NZ_BONE01000008.1"/>
</dbReference>
<dbReference type="Proteomes" id="UP000604117">
    <property type="component" value="Unassembled WGS sequence"/>
</dbReference>
<name>A0ABQ4CKV1_9ACTN</name>